<sequence length="523" mass="57884">MDEEGNALISSLRNHFKKEEGSEELALQNLDKNYEETTKRSIQAFKEEQQSQRNEYLQKRNVVGNKRRKLFDEVRGCINVSDTVETLALPQNPTADLVCEILTPSPSPGVETNGDSSRPLETGMVLAYHLSLRVPWTQLVYKFSNKYYWLHCWICGANALYDDKNPQHELCVIEGIEGLIAHLKKEHENVSGYLAIRRHLSGCELKEEEVGWYEEKTQGTDVPYPLGRVILSKADYDQWCTSRSRSQQVAIPPGSIVSLSGSESSDDSSGELSASDHVQTKGSLLENLDYSEKDHMQPILEKTIACDHGLKNTPSPKPLRSLLTDITKGPTASRPSPLPKIPVSKQDVQKTPEKSAGGSSGVKSSPTQEQTHGVKAADVPNGSAASLLLPSPEFPVSKVRNPVHFSLSNLVRTTRSAASLPPRPPITPVSKDNNPINASSAGLAEPPKPTGPERAKPSSPPFISNTKLNNIAMTPKEPRKIDLDEYRKMKKSRETEQTLKTTEHDHHSHPRKRHSPSRSSPGR</sequence>
<proteinExistence type="predicted"/>
<reference evidence="2" key="1">
    <citation type="journal article" date="2020" name="Stud. Mycol.">
        <title>101 Dothideomycetes genomes: a test case for predicting lifestyles and emergence of pathogens.</title>
        <authorList>
            <person name="Haridas S."/>
            <person name="Albert R."/>
            <person name="Binder M."/>
            <person name="Bloem J."/>
            <person name="Labutti K."/>
            <person name="Salamov A."/>
            <person name="Andreopoulos B."/>
            <person name="Baker S."/>
            <person name="Barry K."/>
            <person name="Bills G."/>
            <person name="Bluhm B."/>
            <person name="Cannon C."/>
            <person name="Castanera R."/>
            <person name="Culley D."/>
            <person name="Daum C."/>
            <person name="Ezra D."/>
            <person name="Gonzalez J."/>
            <person name="Henrissat B."/>
            <person name="Kuo A."/>
            <person name="Liang C."/>
            <person name="Lipzen A."/>
            <person name="Lutzoni F."/>
            <person name="Magnuson J."/>
            <person name="Mondo S."/>
            <person name="Nolan M."/>
            <person name="Ohm R."/>
            <person name="Pangilinan J."/>
            <person name="Park H.-J."/>
            <person name="Ramirez L."/>
            <person name="Alfaro M."/>
            <person name="Sun H."/>
            <person name="Tritt A."/>
            <person name="Yoshinaga Y."/>
            <person name="Zwiers L.-H."/>
            <person name="Turgeon B."/>
            <person name="Goodwin S."/>
            <person name="Spatafora J."/>
            <person name="Crous P."/>
            <person name="Grigoriev I."/>
        </authorList>
    </citation>
    <scope>NUCLEOTIDE SEQUENCE</scope>
    <source>
        <strain evidence="2">CBS 627.86</strain>
    </source>
</reference>
<feature type="region of interest" description="Disordered" evidence="1">
    <location>
        <begin position="307"/>
        <end position="383"/>
    </location>
</feature>
<feature type="compositionally biased region" description="Basic residues" evidence="1">
    <location>
        <begin position="507"/>
        <end position="516"/>
    </location>
</feature>
<organism evidence="2 3">
    <name type="scientific">Lophiotrema nucula</name>
    <dbReference type="NCBI Taxonomy" id="690887"/>
    <lineage>
        <taxon>Eukaryota</taxon>
        <taxon>Fungi</taxon>
        <taxon>Dikarya</taxon>
        <taxon>Ascomycota</taxon>
        <taxon>Pezizomycotina</taxon>
        <taxon>Dothideomycetes</taxon>
        <taxon>Pleosporomycetidae</taxon>
        <taxon>Pleosporales</taxon>
        <taxon>Lophiotremataceae</taxon>
        <taxon>Lophiotrema</taxon>
    </lineage>
</organism>
<name>A0A6A5Z1U2_9PLEO</name>
<gene>
    <name evidence="2" type="ORF">BDV96DRAFT_601536</name>
</gene>
<protein>
    <submittedName>
        <fullName evidence="2">Uncharacterized protein</fullName>
    </submittedName>
</protein>
<evidence type="ECO:0000256" key="1">
    <source>
        <dbReference type="SAM" id="MobiDB-lite"/>
    </source>
</evidence>
<evidence type="ECO:0000313" key="2">
    <source>
        <dbReference type="EMBL" id="KAF2113370.1"/>
    </source>
</evidence>
<feature type="region of interest" description="Disordered" evidence="1">
    <location>
        <begin position="415"/>
        <end position="523"/>
    </location>
</feature>
<feature type="region of interest" description="Disordered" evidence="1">
    <location>
        <begin position="251"/>
        <end position="280"/>
    </location>
</feature>
<evidence type="ECO:0000313" key="3">
    <source>
        <dbReference type="Proteomes" id="UP000799770"/>
    </source>
</evidence>
<dbReference type="AlphaFoldDB" id="A0A6A5Z1U2"/>
<feature type="compositionally biased region" description="Basic and acidic residues" evidence="1">
    <location>
        <begin position="476"/>
        <end position="506"/>
    </location>
</feature>
<dbReference type="Proteomes" id="UP000799770">
    <property type="component" value="Unassembled WGS sequence"/>
</dbReference>
<feature type="compositionally biased region" description="Low complexity" evidence="1">
    <location>
        <begin position="354"/>
        <end position="365"/>
    </location>
</feature>
<feature type="compositionally biased region" description="Polar residues" evidence="1">
    <location>
        <begin position="461"/>
        <end position="472"/>
    </location>
</feature>
<accession>A0A6A5Z1U2</accession>
<feature type="compositionally biased region" description="Polar residues" evidence="1">
    <location>
        <begin position="430"/>
        <end position="440"/>
    </location>
</feature>
<keyword evidence="3" id="KW-1185">Reference proteome</keyword>
<dbReference type="EMBL" id="ML977328">
    <property type="protein sequence ID" value="KAF2113370.1"/>
    <property type="molecule type" value="Genomic_DNA"/>
</dbReference>